<dbReference type="GO" id="GO:0003964">
    <property type="term" value="F:RNA-directed DNA polymerase activity"/>
    <property type="evidence" value="ECO:0007669"/>
    <property type="project" value="UniProtKB-KW"/>
</dbReference>
<protein>
    <submittedName>
        <fullName evidence="2">Reverse transcriptase domain-containing protein</fullName>
    </submittedName>
</protein>
<name>A0A6G0YHZ0_APHCR</name>
<keyword evidence="2" id="KW-0808">Transferase</keyword>
<dbReference type="Proteomes" id="UP000478052">
    <property type="component" value="Unassembled WGS sequence"/>
</dbReference>
<evidence type="ECO:0000256" key="1">
    <source>
        <dbReference type="SAM" id="MobiDB-lite"/>
    </source>
</evidence>
<evidence type="ECO:0000313" key="3">
    <source>
        <dbReference type="Proteomes" id="UP000478052"/>
    </source>
</evidence>
<proteinExistence type="predicted"/>
<gene>
    <name evidence="2" type="ORF">FWK35_00024515</name>
</gene>
<feature type="region of interest" description="Disordered" evidence="1">
    <location>
        <begin position="1"/>
        <end position="32"/>
    </location>
</feature>
<organism evidence="2 3">
    <name type="scientific">Aphis craccivora</name>
    <name type="common">Cowpea aphid</name>
    <dbReference type="NCBI Taxonomy" id="307492"/>
    <lineage>
        <taxon>Eukaryota</taxon>
        <taxon>Metazoa</taxon>
        <taxon>Ecdysozoa</taxon>
        <taxon>Arthropoda</taxon>
        <taxon>Hexapoda</taxon>
        <taxon>Insecta</taxon>
        <taxon>Pterygota</taxon>
        <taxon>Neoptera</taxon>
        <taxon>Paraneoptera</taxon>
        <taxon>Hemiptera</taxon>
        <taxon>Sternorrhyncha</taxon>
        <taxon>Aphidomorpha</taxon>
        <taxon>Aphidoidea</taxon>
        <taxon>Aphididae</taxon>
        <taxon>Aphidini</taxon>
        <taxon>Aphis</taxon>
        <taxon>Aphis</taxon>
    </lineage>
</organism>
<accession>A0A6G0YHZ0</accession>
<comment type="caution">
    <text evidence="2">The sequence shown here is derived from an EMBL/GenBank/DDBJ whole genome shotgun (WGS) entry which is preliminary data.</text>
</comment>
<keyword evidence="2" id="KW-0548">Nucleotidyltransferase</keyword>
<sequence length="242" mass="26559">MSPSLPRLSQINTRSTNVNKKSSPLYHGDSIRSDNTSLHNDIASLNNRIQVMENSADGSSNIPQLIQELANHEMCARNIIAHGLQESSSNDPRARITSDIKLSYLGWSTREVLENRKKNDEHNVSISYRSGVPLIVLNDGGISGSHSNHPSSSISKKTNAIKAYILSTSPAVVDQGLMFSGTINDKSSLIGDQFLSMDFLQLNFIYNSSGSLLDLIFFNKNSMSIVVAPVSLVPRDCFHPEL</sequence>
<evidence type="ECO:0000313" key="2">
    <source>
        <dbReference type="EMBL" id="KAF0756226.1"/>
    </source>
</evidence>
<keyword evidence="2" id="KW-0695">RNA-directed DNA polymerase</keyword>
<reference evidence="2 3" key="1">
    <citation type="submission" date="2019-08" db="EMBL/GenBank/DDBJ databases">
        <title>Whole genome of Aphis craccivora.</title>
        <authorList>
            <person name="Voronova N.V."/>
            <person name="Shulinski R.S."/>
            <person name="Bandarenka Y.V."/>
            <person name="Zhorov D.G."/>
            <person name="Warner D."/>
        </authorList>
    </citation>
    <scope>NUCLEOTIDE SEQUENCE [LARGE SCALE GENOMIC DNA]</scope>
    <source>
        <strain evidence="2">180601</strain>
        <tissue evidence="2">Whole Body</tissue>
    </source>
</reference>
<dbReference type="EMBL" id="VUJU01003904">
    <property type="protein sequence ID" value="KAF0756226.1"/>
    <property type="molecule type" value="Genomic_DNA"/>
</dbReference>
<keyword evidence="3" id="KW-1185">Reference proteome</keyword>
<dbReference type="AlphaFoldDB" id="A0A6G0YHZ0"/>
<feature type="compositionally biased region" description="Polar residues" evidence="1">
    <location>
        <begin position="1"/>
        <end position="22"/>
    </location>
</feature>